<keyword evidence="8" id="KW-1185">Reference proteome</keyword>
<dbReference type="PROSITE" id="PS50102">
    <property type="entry name" value="RRM"/>
    <property type="match status" value="2"/>
</dbReference>
<dbReference type="GO" id="GO:0098687">
    <property type="term" value="C:chromosomal region"/>
    <property type="evidence" value="ECO:0007669"/>
    <property type="project" value="UniProtKB-ARBA"/>
</dbReference>
<dbReference type="InterPro" id="IPR012677">
    <property type="entry name" value="Nucleotide-bd_a/b_plait_sf"/>
</dbReference>
<evidence type="ECO:0000313" key="8">
    <source>
        <dbReference type="Proteomes" id="UP001177023"/>
    </source>
</evidence>
<feature type="compositionally biased region" description="Basic and acidic residues" evidence="4">
    <location>
        <begin position="189"/>
        <end position="207"/>
    </location>
</feature>
<feature type="compositionally biased region" description="Gly residues" evidence="4">
    <location>
        <begin position="253"/>
        <end position="286"/>
    </location>
</feature>
<dbReference type="EMBL" id="CATQJA010001039">
    <property type="protein sequence ID" value="CAJ0565448.1"/>
    <property type="molecule type" value="Genomic_DNA"/>
</dbReference>
<reference evidence="7" key="1">
    <citation type="submission" date="2023-06" db="EMBL/GenBank/DDBJ databases">
        <authorList>
            <person name="Delattre M."/>
        </authorList>
    </citation>
    <scope>NUCLEOTIDE SEQUENCE</scope>
    <source>
        <strain evidence="7">AF72</strain>
    </source>
</reference>
<feature type="region of interest" description="Disordered" evidence="4">
    <location>
        <begin position="189"/>
        <end position="345"/>
    </location>
</feature>
<dbReference type="EMBL" id="CATQJA010002697">
    <property type="protein sequence ID" value="CAJ0584501.1"/>
    <property type="molecule type" value="Genomic_DNA"/>
</dbReference>
<feature type="domain" description="RRM" evidence="5">
    <location>
        <begin position="108"/>
        <end position="183"/>
    </location>
</feature>
<dbReference type="InterPro" id="IPR000504">
    <property type="entry name" value="RRM_dom"/>
</dbReference>
<evidence type="ECO:0000313" key="6">
    <source>
        <dbReference type="EMBL" id="CAJ0565448.1"/>
    </source>
</evidence>
<evidence type="ECO:0000256" key="2">
    <source>
        <dbReference type="ARBA" id="ARBA00022884"/>
    </source>
</evidence>
<dbReference type="Gene3D" id="3.30.70.330">
    <property type="match status" value="2"/>
</dbReference>
<evidence type="ECO:0000256" key="4">
    <source>
        <dbReference type="SAM" id="MobiDB-lite"/>
    </source>
</evidence>
<gene>
    <name evidence="7" type="ORF">MSPICULIGERA_LOCUS22553</name>
    <name evidence="6" type="ORF">MSPICULIGERA_LOCUS4089</name>
</gene>
<dbReference type="AlphaFoldDB" id="A0AA36DD37"/>
<dbReference type="Proteomes" id="UP001177023">
    <property type="component" value="Unassembled WGS sequence"/>
</dbReference>
<dbReference type="FunFam" id="3.30.70.330:FF:000040">
    <property type="entry name" value="Heterogeneous nuclear ribonucleoprotein A2/B1"/>
    <property type="match status" value="1"/>
</dbReference>
<name>A0AA36DD37_9BILA</name>
<sequence>MVAEGNGNSELEGEAFRKLFIGGLASVTTDDSLRTFYEQFGEITDCIVMKDPTTQRSRGFGFVTFATMAQVDAAQAARPHEIDGKKVDAKRAVPKDANDKGASQVSTMRLYVSGIKEAHTEAALKEYFAQYGNVQKVDIAKDKATDSIRGFAFIHFDDYDAVDKCVLLKSHTVQDMRCDVKKGLSKDEMAKFDQGSRDRQFRGDRTGRGGFGGPGGPRGGGPGGFRGGRGGGPRGGGAGGYGGGPQNAWANQGWGGPQQGGGAGGGWGGAPQQGGWGGPPQQGGWGAPQQPQQGGWGQQPQGGVGGGQGGGAPQQGGWGAPQGGGQQGGGWGQQAAGQGGWGRGY</sequence>
<protein>
    <recommendedName>
        <fullName evidence="5">RRM domain-containing protein</fullName>
    </recommendedName>
</protein>
<keyword evidence="1" id="KW-0677">Repeat</keyword>
<dbReference type="SUPFAM" id="SSF54928">
    <property type="entry name" value="RNA-binding domain, RBD"/>
    <property type="match status" value="2"/>
</dbReference>
<evidence type="ECO:0000256" key="1">
    <source>
        <dbReference type="ARBA" id="ARBA00022737"/>
    </source>
</evidence>
<dbReference type="GO" id="GO:0003730">
    <property type="term" value="F:mRNA 3'-UTR binding"/>
    <property type="evidence" value="ECO:0007669"/>
    <property type="project" value="TreeGrafter"/>
</dbReference>
<dbReference type="PANTHER" id="PTHR48026:SF14">
    <property type="entry name" value="HETEROGENEOUS NUCLEAR RIBONUCLEOPROTEIN A1"/>
    <property type="match status" value="1"/>
</dbReference>
<proteinExistence type="predicted"/>
<evidence type="ECO:0000259" key="5">
    <source>
        <dbReference type="PROSITE" id="PS50102"/>
    </source>
</evidence>
<keyword evidence="2 3" id="KW-0694">RNA-binding</keyword>
<feature type="compositionally biased region" description="Gly residues" evidence="4">
    <location>
        <begin position="208"/>
        <end position="245"/>
    </location>
</feature>
<feature type="non-terminal residue" evidence="7">
    <location>
        <position position="345"/>
    </location>
</feature>
<dbReference type="PANTHER" id="PTHR48026">
    <property type="entry name" value="HOMOLOGOUS TO DROSOPHILA SQD (SQUID) PROTEIN"/>
    <property type="match status" value="1"/>
</dbReference>
<feature type="compositionally biased region" description="Gly residues" evidence="4">
    <location>
        <begin position="294"/>
        <end position="345"/>
    </location>
</feature>
<dbReference type="SMART" id="SM00360">
    <property type="entry name" value="RRM"/>
    <property type="match status" value="2"/>
</dbReference>
<dbReference type="GO" id="GO:0071013">
    <property type="term" value="C:catalytic step 2 spliceosome"/>
    <property type="evidence" value="ECO:0007669"/>
    <property type="project" value="TreeGrafter"/>
</dbReference>
<organism evidence="7 8">
    <name type="scientific">Mesorhabditis spiculigera</name>
    <dbReference type="NCBI Taxonomy" id="96644"/>
    <lineage>
        <taxon>Eukaryota</taxon>
        <taxon>Metazoa</taxon>
        <taxon>Ecdysozoa</taxon>
        <taxon>Nematoda</taxon>
        <taxon>Chromadorea</taxon>
        <taxon>Rhabditida</taxon>
        <taxon>Rhabditina</taxon>
        <taxon>Rhabditomorpha</taxon>
        <taxon>Rhabditoidea</taxon>
        <taxon>Rhabditidae</taxon>
        <taxon>Mesorhabditinae</taxon>
        <taxon>Mesorhabditis</taxon>
    </lineage>
</organism>
<dbReference type="Pfam" id="PF00076">
    <property type="entry name" value="RRM_1"/>
    <property type="match status" value="2"/>
</dbReference>
<evidence type="ECO:0000313" key="7">
    <source>
        <dbReference type="EMBL" id="CAJ0584501.1"/>
    </source>
</evidence>
<dbReference type="InterPro" id="IPR035979">
    <property type="entry name" value="RBD_domain_sf"/>
</dbReference>
<feature type="domain" description="RRM" evidence="5">
    <location>
        <begin position="17"/>
        <end position="99"/>
    </location>
</feature>
<accession>A0AA36DD37</accession>
<dbReference type="GO" id="GO:0000398">
    <property type="term" value="P:mRNA splicing, via spliceosome"/>
    <property type="evidence" value="ECO:0007669"/>
    <property type="project" value="TreeGrafter"/>
</dbReference>
<evidence type="ECO:0000256" key="3">
    <source>
        <dbReference type="PROSITE-ProRule" id="PRU00176"/>
    </source>
</evidence>
<comment type="caution">
    <text evidence="7">The sequence shown here is derived from an EMBL/GenBank/DDBJ whole genome shotgun (WGS) entry which is preliminary data.</text>
</comment>